<dbReference type="InterPro" id="IPR050563">
    <property type="entry name" value="4-hydroxybenzoyl-CoA_TE"/>
</dbReference>
<reference evidence="1 2" key="1">
    <citation type="submission" date="2018-06" db="EMBL/GenBank/DDBJ databases">
        <title>Nitrincola tibetense sp. nov., isolated from Lake XuguoCo on Tibetan Plateau.</title>
        <authorList>
            <person name="Xing P."/>
        </authorList>
    </citation>
    <scope>NUCLEOTIDE SEQUENCE [LARGE SCALE GENOMIC DNA]</scope>
    <source>
        <strain evidence="2">xg18</strain>
    </source>
</reference>
<gene>
    <name evidence="1" type="ORF">DN062_00485</name>
</gene>
<dbReference type="Proteomes" id="UP000250744">
    <property type="component" value="Unassembled WGS sequence"/>
</dbReference>
<dbReference type="InterPro" id="IPR029069">
    <property type="entry name" value="HotDog_dom_sf"/>
</dbReference>
<keyword evidence="2" id="KW-1185">Reference proteome</keyword>
<accession>A0A364NR83</accession>
<dbReference type="CDD" id="cd00586">
    <property type="entry name" value="4HBT"/>
    <property type="match status" value="1"/>
</dbReference>
<protein>
    <submittedName>
        <fullName evidence="1">Thioesterase-like protein</fullName>
    </submittedName>
</protein>
<evidence type="ECO:0000313" key="2">
    <source>
        <dbReference type="Proteomes" id="UP000250744"/>
    </source>
</evidence>
<dbReference type="AlphaFoldDB" id="A0A364NR83"/>
<dbReference type="SUPFAM" id="SSF54637">
    <property type="entry name" value="Thioesterase/thiol ester dehydrase-isomerase"/>
    <property type="match status" value="1"/>
</dbReference>
<organism evidence="1 2">
    <name type="scientific">Nitrincola tibetensis</name>
    <dbReference type="NCBI Taxonomy" id="2219697"/>
    <lineage>
        <taxon>Bacteria</taxon>
        <taxon>Pseudomonadati</taxon>
        <taxon>Pseudomonadota</taxon>
        <taxon>Gammaproteobacteria</taxon>
        <taxon>Oceanospirillales</taxon>
        <taxon>Oceanospirillaceae</taxon>
        <taxon>Nitrincola</taxon>
    </lineage>
</organism>
<dbReference type="GO" id="GO:0047617">
    <property type="term" value="F:fatty acyl-CoA hydrolase activity"/>
    <property type="evidence" value="ECO:0007669"/>
    <property type="project" value="TreeGrafter"/>
</dbReference>
<comment type="caution">
    <text evidence="1">The sequence shown here is derived from an EMBL/GenBank/DDBJ whole genome shotgun (WGS) entry which is preliminary data.</text>
</comment>
<sequence length="161" mass="18270">MSEQLLLLGEGKVLPEWIDYNQHMNVAYYVLAFDHATDALLAHLGMDAEYPAREGGSSFALEMHVTYDRELQCDEPYLIYTQLLDADSKRLHFFHQMIHATEGWLAATNEVITMHVGMAERRAAAFPSGVQEQIDQLFAAHQNLPRPDNAGRVIGIRRKSE</sequence>
<evidence type="ECO:0000313" key="1">
    <source>
        <dbReference type="EMBL" id="RAU19596.1"/>
    </source>
</evidence>
<dbReference type="EMBL" id="QKRX01000001">
    <property type="protein sequence ID" value="RAU19596.1"/>
    <property type="molecule type" value="Genomic_DNA"/>
</dbReference>
<proteinExistence type="predicted"/>
<dbReference type="OrthoDB" id="6117985at2"/>
<name>A0A364NR83_9GAMM</name>
<dbReference type="Gene3D" id="3.10.129.10">
    <property type="entry name" value="Hotdog Thioesterase"/>
    <property type="match status" value="1"/>
</dbReference>
<dbReference type="Pfam" id="PF13279">
    <property type="entry name" value="4HBT_2"/>
    <property type="match status" value="1"/>
</dbReference>
<dbReference type="PANTHER" id="PTHR31793:SF2">
    <property type="entry name" value="BLR1345 PROTEIN"/>
    <property type="match status" value="1"/>
</dbReference>
<dbReference type="RefSeq" id="WP_112156591.1">
    <property type="nucleotide sequence ID" value="NZ_QKRX01000001.1"/>
</dbReference>
<dbReference type="PANTHER" id="PTHR31793">
    <property type="entry name" value="4-HYDROXYBENZOYL-COA THIOESTERASE FAMILY MEMBER"/>
    <property type="match status" value="1"/>
</dbReference>